<dbReference type="AlphaFoldDB" id="A0ABD5F555"/>
<feature type="transmembrane region" description="Helical" evidence="1">
    <location>
        <begin position="120"/>
        <end position="139"/>
    </location>
</feature>
<feature type="transmembrane region" description="Helical" evidence="1">
    <location>
        <begin position="387"/>
        <end position="403"/>
    </location>
</feature>
<accession>A0ABD5F555</accession>
<protein>
    <submittedName>
        <fullName evidence="2">DUF6056 family protein</fullName>
    </submittedName>
</protein>
<proteinExistence type="predicted"/>
<gene>
    <name evidence="2" type="ORF">P7D79_01315</name>
</gene>
<organism evidence="2 3">
    <name type="scientific">Enterococcus avium</name>
    <name type="common">Streptococcus avium</name>
    <dbReference type="NCBI Taxonomy" id="33945"/>
    <lineage>
        <taxon>Bacteria</taxon>
        <taxon>Bacillati</taxon>
        <taxon>Bacillota</taxon>
        <taxon>Bacilli</taxon>
        <taxon>Lactobacillales</taxon>
        <taxon>Enterococcaceae</taxon>
        <taxon>Enterococcus</taxon>
    </lineage>
</organism>
<feature type="transmembrane region" description="Helical" evidence="1">
    <location>
        <begin position="330"/>
        <end position="351"/>
    </location>
</feature>
<dbReference type="InterPro" id="IPR045691">
    <property type="entry name" value="DUF6056"/>
</dbReference>
<evidence type="ECO:0000256" key="1">
    <source>
        <dbReference type="SAM" id="Phobius"/>
    </source>
</evidence>
<sequence>MITIFLVCLLFNLNIHLTGFKDDGDLFYKPLINKYNGNYLDFLVNRYNTWSSRSIIEIFTLLGVTQPIIWRCLNTLMMWIAAILPAYIIQKKDKVNIYGLILSAALFFTFPLTFFSETGWIATTTNYLWVFSMGLLSIYPLVRYTRKEKKQLWLSIVGIIATLYATNQEQMALLILAFTVILGIFNWYKKRSIKPLLSTFIIGTLNLIYVLTARGNEIRYNQELTNWFPDFEKLSIPKKIELGYSSTLRHLFFDKQSTILLFLFLLFVFTLSSQIYRKKFSFIGIFGLLPLPISLLFCFNEYLQNRRVLEVLNNFNQYGTTINLLDPKTWIPDILLTILLMSILVAIIYLLDYQVTSYVPLLFICAAIVSRLIMGFSPTIWASATRTYLFTFGLFNLAFLYLFTNCQTFKFSKALVWFSCILVGCWSIIETIGSLR</sequence>
<keyword evidence="1" id="KW-1133">Transmembrane helix</keyword>
<feature type="transmembrane region" description="Helical" evidence="1">
    <location>
        <begin position="283"/>
        <end position="303"/>
    </location>
</feature>
<feature type="transmembrane region" description="Helical" evidence="1">
    <location>
        <begin position="258"/>
        <end position="276"/>
    </location>
</feature>
<comment type="caution">
    <text evidence="2">The sequence shown here is derived from an EMBL/GenBank/DDBJ whole genome shotgun (WGS) entry which is preliminary data.</text>
</comment>
<keyword evidence="1" id="KW-0812">Transmembrane</keyword>
<reference evidence="2 3" key="1">
    <citation type="submission" date="2023-03" db="EMBL/GenBank/DDBJ databases">
        <authorList>
            <person name="Shen W."/>
            <person name="Cai J."/>
        </authorList>
    </citation>
    <scope>NUCLEOTIDE SEQUENCE [LARGE SCALE GENOMIC DNA]</scope>
    <source>
        <strain evidence="2 3">Y2</strain>
    </source>
</reference>
<name>A0ABD5F555_ENTAV</name>
<evidence type="ECO:0000313" key="2">
    <source>
        <dbReference type="EMBL" id="MDT2512860.1"/>
    </source>
</evidence>
<feature type="transmembrane region" description="Helical" evidence="1">
    <location>
        <begin position="95"/>
        <end position="114"/>
    </location>
</feature>
<feature type="transmembrane region" description="Helical" evidence="1">
    <location>
        <begin position="68"/>
        <end position="88"/>
    </location>
</feature>
<keyword evidence="1" id="KW-0472">Membrane</keyword>
<feature type="transmembrane region" description="Helical" evidence="1">
    <location>
        <begin position="415"/>
        <end position="435"/>
    </location>
</feature>
<feature type="transmembrane region" description="Helical" evidence="1">
    <location>
        <begin position="172"/>
        <end position="188"/>
    </location>
</feature>
<dbReference type="Pfam" id="PF19528">
    <property type="entry name" value="DUF6056"/>
    <property type="match status" value="1"/>
</dbReference>
<feature type="transmembrane region" description="Helical" evidence="1">
    <location>
        <begin position="195"/>
        <end position="212"/>
    </location>
</feature>
<evidence type="ECO:0000313" key="3">
    <source>
        <dbReference type="Proteomes" id="UP001264335"/>
    </source>
</evidence>
<dbReference type="EMBL" id="JARPWY010000002">
    <property type="protein sequence ID" value="MDT2512860.1"/>
    <property type="molecule type" value="Genomic_DNA"/>
</dbReference>
<feature type="transmembrane region" description="Helical" evidence="1">
    <location>
        <begin position="358"/>
        <end position="381"/>
    </location>
</feature>
<feature type="transmembrane region" description="Helical" evidence="1">
    <location>
        <begin position="151"/>
        <end position="166"/>
    </location>
</feature>
<dbReference type="Proteomes" id="UP001264335">
    <property type="component" value="Unassembled WGS sequence"/>
</dbReference>